<dbReference type="EMBL" id="KL142395">
    <property type="protein sequence ID" value="KDR70961.1"/>
    <property type="molecule type" value="Genomic_DNA"/>
</dbReference>
<protein>
    <recommendedName>
        <fullName evidence="4">Granulins domain-containing protein</fullName>
    </recommendedName>
</protein>
<feature type="chain" id="PRO_5001645819" description="Granulins domain-containing protein" evidence="1">
    <location>
        <begin position="23"/>
        <end position="74"/>
    </location>
</feature>
<keyword evidence="3" id="KW-1185">Reference proteome</keyword>
<keyword evidence="1" id="KW-0732">Signal</keyword>
<gene>
    <name evidence="2" type="ORF">GALMADRAFT_814951</name>
</gene>
<feature type="signal peptide" evidence="1">
    <location>
        <begin position="1"/>
        <end position="22"/>
    </location>
</feature>
<reference evidence="3" key="1">
    <citation type="journal article" date="2014" name="Proc. Natl. Acad. Sci. U.S.A.">
        <title>Extensive sampling of basidiomycete genomes demonstrates inadequacy of the white-rot/brown-rot paradigm for wood decay fungi.</title>
        <authorList>
            <person name="Riley R."/>
            <person name="Salamov A.A."/>
            <person name="Brown D.W."/>
            <person name="Nagy L.G."/>
            <person name="Floudas D."/>
            <person name="Held B.W."/>
            <person name="Levasseur A."/>
            <person name="Lombard V."/>
            <person name="Morin E."/>
            <person name="Otillar R."/>
            <person name="Lindquist E.A."/>
            <person name="Sun H."/>
            <person name="LaButti K.M."/>
            <person name="Schmutz J."/>
            <person name="Jabbour D."/>
            <person name="Luo H."/>
            <person name="Baker S.E."/>
            <person name="Pisabarro A.G."/>
            <person name="Walton J.D."/>
            <person name="Blanchette R.A."/>
            <person name="Henrissat B."/>
            <person name="Martin F."/>
            <person name="Cullen D."/>
            <person name="Hibbett D.S."/>
            <person name="Grigoriev I.V."/>
        </authorList>
    </citation>
    <scope>NUCLEOTIDE SEQUENCE [LARGE SCALE GENOMIC DNA]</scope>
    <source>
        <strain evidence="3">CBS 339.88</strain>
    </source>
</reference>
<evidence type="ECO:0008006" key="4">
    <source>
        <dbReference type="Google" id="ProtNLM"/>
    </source>
</evidence>
<evidence type="ECO:0000313" key="3">
    <source>
        <dbReference type="Proteomes" id="UP000027222"/>
    </source>
</evidence>
<dbReference type="HOGENOM" id="CLU_175717_1_0_1"/>
<dbReference type="AlphaFoldDB" id="A0A067SJB8"/>
<name>A0A067SJB8_GALM3</name>
<dbReference type="OrthoDB" id="2976932at2759"/>
<sequence>MHFTSALTVLVTAVAFASQTLASPAPQPAAITHQCSGPAEGHLKCPFGYRCCGPFVNGLGSCIPGEAGICPLIS</sequence>
<evidence type="ECO:0000313" key="2">
    <source>
        <dbReference type="EMBL" id="KDR70961.1"/>
    </source>
</evidence>
<dbReference type="Proteomes" id="UP000027222">
    <property type="component" value="Unassembled WGS sequence"/>
</dbReference>
<proteinExistence type="predicted"/>
<evidence type="ECO:0000256" key="1">
    <source>
        <dbReference type="SAM" id="SignalP"/>
    </source>
</evidence>
<accession>A0A067SJB8</accession>
<organism evidence="2 3">
    <name type="scientific">Galerina marginata (strain CBS 339.88)</name>
    <dbReference type="NCBI Taxonomy" id="685588"/>
    <lineage>
        <taxon>Eukaryota</taxon>
        <taxon>Fungi</taxon>
        <taxon>Dikarya</taxon>
        <taxon>Basidiomycota</taxon>
        <taxon>Agaricomycotina</taxon>
        <taxon>Agaricomycetes</taxon>
        <taxon>Agaricomycetidae</taxon>
        <taxon>Agaricales</taxon>
        <taxon>Agaricineae</taxon>
        <taxon>Strophariaceae</taxon>
        <taxon>Galerina</taxon>
    </lineage>
</organism>